<evidence type="ECO:0000313" key="10">
    <source>
        <dbReference type="Proteomes" id="UP001300745"/>
    </source>
</evidence>
<sequence length="423" mass="46998">MTEFKTMEFLSDPALIVDPYDYIAQRRAECPVSIDPGQGGMMAVLGYDATMAVYKDTEGFSACNAVAGPFAPLPFTPEGDDISDQIVAHRKDMAFGDFMAVLDPPQHGRARGLLSRLLTPRRLKENEEFMWAFADKQLDTIVRSGSCEFLGQYAQPFALLVIADLLGVPQEDHGAFLGQMATTHNNMAETQGVPQNPLQFLEDRFTAYVEDRRCEPREDALTVLAHAKYPDESIPEVIDVVRLATFLFAAGQETTTKLLTFAMQILGENPDLQTQLRGDLSLIPNFLEETLRLESPIKSHFRLAAKSTTIDGVPAKAGTTMMLMPGAANRDPNKFDNPDEFRLDRHNVREHLTFGRGVHTCPGAAMARMEGVVSLERILSRMGDIRIAEAHHGPASARRYTYDPSFMMRGLTDLHLEFTPIDS</sequence>
<dbReference type="PRINTS" id="PR00385">
    <property type="entry name" value="P450"/>
</dbReference>
<reference evidence="9 10" key="1">
    <citation type="submission" date="2022-11" db="EMBL/GenBank/DDBJ databases">
        <title>Mycobacterium sp. nov.</title>
        <authorList>
            <person name="Papic B."/>
            <person name="Spicic S."/>
            <person name="Duvnjak S."/>
        </authorList>
    </citation>
    <scope>NUCLEOTIDE SEQUENCE [LARGE SCALE GENOMIC DNA]</scope>
    <source>
        <strain evidence="9 10">CVI_P4</strain>
    </source>
</reference>
<evidence type="ECO:0000256" key="7">
    <source>
        <dbReference type="ARBA" id="ARBA00023033"/>
    </source>
</evidence>
<gene>
    <name evidence="9" type="ORF">ORI27_30330</name>
</gene>
<proteinExistence type="inferred from homology"/>
<keyword evidence="7 8" id="KW-0503">Monooxygenase</keyword>
<dbReference type="EMBL" id="JAPJDO010000053">
    <property type="protein sequence ID" value="MCX2940994.1"/>
    <property type="molecule type" value="Genomic_DNA"/>
</dbReference>
<evidence type="ECO:0000256" key="3">
    <source>
        <dbReference type="ARBA" id="ARBA00022617"/>
    </source>
</evidence>
<dbReference type="InterPro" id="IPR001128">
    <property type="entry name" value="Cyt_P450"/>
</dbReference>
<comment type="caution">
    <text evidence="9">The sequence shown here is derived from an EMBL/GenBank/DDBJ whole genome shotgun (WGS) entry which is preliminary data.</text>
</comment>
<dbReference type="InterPro" id="IPR002397">
    <property type="entry name" value="Cyt_P450_B"/>
</dbReference>
<dbReference type="Pfam" id="PF00067">
    <property type="entry name" value="p450"/>
    <property type="match status" value="1"/>
</dbReference>
<organism evidence="9 10">
    <name type="scientific">Mycobacterium pinniadriaticum</name>
    <dbReference type="NCBI Taxonomy" id="2994102"/>
    <lineage>
        <taxon>Bacteria</taxon>
        <taxon>Bacillati</taxon>
        <taxon>Actinomycetota</taxon>
        <taxon>Actinomycetes</taxon>
        <taxon>Mycobacteriales</taxon>
        <taxon>Mycobacteriaceae</taxon>
        <taxon>Mycobacterium</taxon>
    </lineage>
</organism>
<keyword evidence="4 8" id="KW-0479">Metal-binding</keyword>
<keyword evidence="10" id="KW-1185">Reference proteome</keyword>
<dbReference type="Gene3D" id="1.10.630.10">
    <property type="entry name" value="Cytochrome P450"/>
    <property type="match status" value="1"/>
</dbReference>
<dbReference type="PROSITE" id="PS00086">
    <property type="entry name" value="CYTOCHROME_P450"/>
    <property type="match status" value="1"/>
</dbReference>
<keyword evidence="6 8" id="KW-0408">Iron</keyword>
<evidence type="ECO:0000256" key="6">
    <source>
        <dbReference type="ARBA" id="ARBA00023004"/>
    </source>
</evidence>
<evidence type="ECO:0000256" key="1">
    <source>
        <dbReference type="ARBA" id="ARBA00001971"/>
    </source>
</evidence>
<evidence type="ECO:0000256" key="4">
    <source>
        <dbReference type="ARBA" id="ARBA00022723"/>
    </source>
</evidence>
<dbReference type="PANTHER" id="PTHR46696">
    <property type="entry name" value="P450, PUTATIVE (EUROFUNG)-RELATED"/>
    <property type="match status" value="1"/>
</dbReference>
<accession>A0ABT3SN95</accession>
<keyword evidence="5 8" id="KW-0560">Oxidoreductase</keyword>
<comment type="similarity">
    <text evidence="2 8">Belongs to the cytochrome P450 family.</text>
</comment>
<evidence type="ECO:0000256" key="5">
    <source>
        <dbReference type="ARBA" id="ARBA00023002"/>
    </source>
</evidence>
<dbReference type="RefSeq" id="WP_266000867.1">
    <property type="nucleotide sequence ID" value="NZ_JAPJDN010000053.1"/>
</dbReference>
<comment type="cofactor">
    <cofactor evidence="1">
        <name>heme</name>
        <dbReference type="ChEBI" id="CHEBI:30413"/>
    </cofactor>
</comment>
<dbReference type="PANTHER" id="PTHR46696:SF4">
    <property type="entry name" value="BIOTIN BIOSYNTHESIS CYTOCHROME P450"/>
    <property type="match status" value="1"/>
</dbReference>
<evidence type="ECO:0000256" key="8">
    <source>
        <dbReference type="RuleBase" id="RU000461"/>
    </source>
</evidence>
<name>A0ABT3SN95_9MYCO</name>
<evidence type="ECO:0000256" key="2">
    <source>
        <dbReference type="ARBA" id="ARBA00010617"/>
    </source>
</evidence>
<dbReference type="InterPro" id="IPR017972">
    <property type="entry name" value="Cyt_P450_CS"/>
</dbReference>
<dbReference type="InterPro" id="IPR036396">
    <property type="entry name" value="Cyt_P450_sf"/>
</dbReference>
<dbReference type="SUPFAM" id="SSF48264">
    <property type="entry name" value="Cytochrome P450"/>
    <property type="match status" value="1"/>
</dbReference>
<evidence type="ECO:0000313" key="9">
    <source>
        <dbReference type="EMBL" id="MCX2940994.1"/>
    </source>
</evidence>
<dbReference type="Proteomes" id="UP001300745">
    <property type="component" value="Unassembled WGS sequence"/>
</dbReference>
<dbReference type="PRINTS" id="PR00359">
    <property type="entry name" value="BP450"/>
</dbReference>
<keyword evidence="3 8" id="KW-0349">Heme</keyword>
<protein>
    <submittedName>
        <fullName evidence="9">Cytochrome P450</fullName>
    </submittedName>
</protein>